<comment type="catalytic activity">
    <reaction evidence="11">
        <text>a 1,2-diacyl-sn-glycero-3-phosphoethanolamine(in) = a 1,2-diacyl-sn-glycero-3-phosphoethanolamine(out)</text>
        <dbReference type="Rhea" id="RHEA:38895"/>
        <dbReference type="ChEBI" id="CHEBI:64612"/>
    </reaction>
</comment>
<keyword evidence="12" id="KW-0812">Transmembrane</keyword>
<evidence type="ECO:0000256" key="12">
    <source>
        <dbReference type="SAM" id="Phobius"/>
    </source>
</evidence>
<dbReference type="PANTHER" id="PTHR13190">
    <property type="entry name" value="AUTOPHAGY-RELATED 2, ISOFORM A"/>
    <property type="match status" value="1"/>
</dbReference>
<dbReference type="Proteomes" id="UP000652761">
    <property type="component" value="Unassembled WGS sequence"/>
</dbReference>
<evidence type="ECO:0000256" key="3">
    <source>
        <dbReference type="ARBA" id="ARBA00009714"/>
    </source>
</evidence>
<dbReference type="EMBL" id="NMUH01002467">
    <property type="protein sequence ID" value="MQM00158.1"/>
    <property type="molecule type" value="Genomic_DNA"/>
</dbReference>
<evidence type="ECO:0000313" key="14">
    <source>
        <dbReference type="Proteomes" id="UP000652761"/>
    </source>
</evidence>
<dbReference type="GO" id="GO:0034727">
    <property type="term" value="P:piecemeal microautophagy of the nucleus"/>
    <property type="evidence" value="ECO:0007669"/>
    <property type="project" value="TreeGrafter"/>
</dbReference>
<evidence type="ECO:0000256" key="5">
    <source>
        <dbReference type="ARBA" id="ARBA00022448"/>
    </source>
</evidence>
<keyword evidence="5" id="KW-0813">Transport</keyword>
<dbReference type="GO" id="GO:0061723">
    <property type="term" value="P:glycophagy"/>
    <property type="evidence" value="ECO:0007669"/>
    <property type="project" value="TreeGrafter"/>
</dbReference>
<keyword evidence="12" id="KW-1133">Transmembrane helix</keyword>
<dbReference type="GO" id="GO:0032266">
    <property type="term" value="F:phosphatidylinositol-3-phosphate binding"/>
    <property type="evidence" value="ECO:0007669"/>
    <property type="project" value="TreeGrafter"/>
</dbReference>
<comment type="similarity">
    <text evidence="3">Belongs to the ATG2 family.</text>
</comment>
<dbReference type="GO" id="GO:0005789">
    <property type="term" value="C:endoplasmic reticulum membrane"/>
    <property type="evidence" value="ECO:0007669"/>
    <property type="project" value="UniProtKB-SubCell"/>
</dbReference>
<dbReference type="GO" id="GO:0061709">
    <property type="term" value="P:reticulophagy"/>
    <property type="evidence" value="ECO:0007669"/>
    <property type="project" value="TreeGrafter"/>
</dbReference>
<organism evidence="13 14">
    <name type="scientific">Colocasia esculenta</name>
    <name type="common">Wild taro</name>
    <name type="synonym">Arum esculentum</name>
    <dbReference type="NCBI Taxonomy" id="4460"/>
    <lineage>
        <taxon>Eukaryota</taxon>
        <taxon>Viridiplantae</taxon>
        <taxon>Streptophyta</taxon>
        <taxon>Embryophyta</taxon>
        <taxon>Tracheophyta</taxon>
        <taxon>Spermatophyta</taxon>
        <taxon>Magnoliopsida</taxon>
        <taxon>Liliopsida</taxon>
        <taxon>Araceae</taxon>
        <taxon>Aroideae</taxon>
        <taxon>Colocasieae</taxon>
        <taxon>Colocasia</taxon>
    </lineage>
</organism>
<dbReference type="GO" id="GO:0006869">
    <property type="term" value="P:lipid transport"/>
    <property type="evidence" value="ECO:0007669"/>
    <property type="project" value="UniProtKB-KW"/>
</dbReference>
<evidence type="ECO:0000313" key="13">
    <source>
        <dbReference type="EMBL" id="MQM00158.1"/>
    </source>
</evidence>
<dbReference type="PANTHER" id="PTHR13190:SF1">
    <property type="entry name" value="AUTOPHAGY-RELATED 2, ISOFORM A"/>
    <property type="match status" value="1"/>
</dbReference>
<dbReference type="OrthoDB" id="18982at2759"/>
<comment type="caution">
    <text evidence="13">The sequence shown here is derived from an EMBL/GenBank/DDBJ whole genome shotgun (WGS) entry which is preliminary data.</text>
</comment>
<dbReference type="GO" id="GO:0034045">
    <property type="term" value="C:phagophore assembly site membrane"/>
    <property type="evidence" value="ECO:0007669"/>
    <property type="project" value="UniProtKB-SubCell"/>
</dbReference>
<evidence type="ECO:0000256" key="1">
    <source>
        <dbReference type="ARBA" id="ARBA00004406"/>
    </source>
</evidence>
<evidence type="ECO:0000256" key="7">
    <source>
        <dbReference type="ARBA" id="ARBA00023006"/>
    </source>
</evidence>
<dbReference type="GO" id="GO:0061908">
    <property type="term" value="C:phagophore"/>
    <property type="evidence" value="ECO:0007669"/>
    <property type="project" value="TreeGrafter"/>
</dbReference>
<keyword evidence="8" id="KW-0445">Lipid transport</keyword>
<keyword evidence="6" id="KW-0256">Endoplasmic reticulum</keyword>
<accession>A0A843W081</accession>
<comment type="subcellular location">
    <subcellularLocation>
        <location evidence="1">Endoplasmic reticulum membrane</location>
        <topology evidence="1">Peripheral membrane protein</topology>
    </subcellularLocation>
    <subcellularLocation>
        <location evidence="2">Preautophagosomal structure membrane</location>
        <topology evidence="2">Peripheral membrane protein</topology>
    </subcellularLocation>
</comment>
<evidence type="ECO:0000256" key="11">
    <source>
        <dbReference type="ARBA" id="ARBA00024615"/>
    </source>
</evidence>
<protein>
    <recommendedName>
        <fullName evidence="4">Autophagy-related protein 2</fullName>
    </recommendedName>
</protein>
<dbReference type="GO" id="GO:0000045">
    <property type="term" value="P:autophagosome assembly"/>
    <property type="evidence" value="ECO:0007669"/>
    <property type="project" value="TreeGrafter"/>
</dbReference>
<keyword evidence="9 12" id="KW-0472">Membrane</keyword>
<evidence type="ECO:0000256" key="9">
    <source>
        <dbReference type="ARBA" id="ARBA00023136"/>
    </source>
</evidence>
<keyword evidence="7" id="KW-0072">Autophagy</keyword>
<evidence type="ECO:0000256" key="4">
    <source>
        <dbReference type="ARBA" id="ARBA00018070"/>
    </source>
</evidence>
<dbReference type="AlphaFoldDB" id="A0A843W081"/>
<evidence type="ECO:0000256" key="8">
    <source>
        <dbReference type="ARBA" id="ARBA00023055"/>
    </source>
</evidence>
<evidence type="ECO:0000256" key="10">
    <source>
        <dbReference type="ARBA" id="ARBA00024479"/>
    </source>
</evidence>
<keyword evidence="14" id="KW-1185">Reference proteome</keyword>
<evidence type="ECO:0000256" key="2">
    <source>
        <dbReference type="ARBA" id="ARBA00004623"/>
    </source>
</evidence>
<dbReference type="GO" id="GO:0043495">
    <property type="term" value="F:protein-membrane adaptor activity"/>
    <property type="evidence" value="ECO:0007669"/>
    <property type="project" value="TreeGrafter"/>
</dbReference>
<dbReference type="GO" id="GO:0000422">
    <property type="term" value="P:autophagy of mitochondrion"/>
    <property type="evidence" value="ECO:0007669"/>
    <property type="project" value="TreeGrafter"/>
</dbReference>
<name>A0A843W081_COLES</name>
<sequence>MFRWDFAKSAEAMLSRWAIKRLCKFLLKKKKLGDYIDLDQLDVQLAEGAIQLRDLALNVDFINQKLGEMPIFVKEGTIVSLSIKIPWKMRNCQIEVEDLELVVAPCGGCGMPTGTDICLQTSDEKESKKNAAEKSDQGIGPDNLASSSLDVHEGVKTIAKIVKWFLTSFNIKVRNMIVAFDPCSDRDDKGSYSHRNLVLRIAEIEYGTCVSEDATSKLNSLLGISKLTNFVKFQGAVVEFLEMVDPCASETSFNELYSKSSPSGSTFQVLSGAGGGFSGILNLSIPWKNGSLDIQKVDADISVDPVEIWLQPSTIRWIIFSWESLKNVNKVRRCHADTVNTDTIHQASTCGTTHLDSNRKMPSKSYFSMDIDSQMNRGPESGDSHSPHIIQNWVTSESGIRGHVELDPDYGARFATISFFLVSLFMIVLANVIVDH</sequence>
<comment type="catalytic activity">
    <reaction evidence="10">
        <text>a 1,2-diacyl-sn-glycero-3-phospho-L-serine(in) = a 1,2-diacyl-sn-glycero-3-phospho-L-serine(out)</text>
        <dbReference type="Rhea" id="RHEA:38663"/>
        <dbReference type="ChEBI" id="CHEBI:57262"/>
    </reaction>
</comment>
<gene>
    <name evidence="13" type="ORF">Taro_032895</name>
</gene>
<feature type="transmembrane region" description="Helical" evidence="12">
    <location>
        <begin position="414"/>
        <end position="434"/>
    </location>
</feature>
<dbReference type="Pfam" id="PF13329">
    <property type="entry name" value="ATG2_CAD"/>
    <property type="match status" value="1"/>
</dbReference>
<dbReference type="InterPro" id="IPR026849">
    <property type="entry name" value="ATG2"/>
</dbReference>
<proteinExistence type="inferred from homology"/>
<reference evidence="13" key="1">
    <citation type="submission" date="2017-07" db="EMBL/GenBank/DDBJ databases">
        <title>Taro Niue Genome Assembly and Annotation.</title>
        <authorList>
            <person name="Atibalentja N."/>
            <person name="Keating K."/>
            <person name="Fields C.J."/>
        </authorList>
    </citation>
    <scope>NUCLEOTIDE SEQUENCE</scope>
    <source>
        <strain evidence="13">Niue_2</strain>
        <tissue evidence="13">Leaf</tissue>
    </source>
</reference>
<evidence type="ECO:0000256" key="6">
    <source>
        <dbReference type="ARBA" id="ARBA00022824"/>
    </source>
</evidence>